<dbReference type="Proteomes" id="UP000092582">
    <property type="component" value="Chromosome 1"/>
</dbReference>
<protein>
    <recommendedName>
        <fullName evidence="3">N-acetyltransferase domain-containing protein</fullName>
    </recommendedName>
</protein>
<reference evidence="1 2" key="1">
    <citation type="submission" date="2016-06" db="EMBL/GenBank/DDBJ databases">
        <title>Genome sequencing of Cryobacterium arcticum PAMC 27867.</title>
        <authorList>
            <person name="Lee J."/>
            <person name="Kim O.-S."/>
        </authorList>
    </citation>
    <scope>NUCLEOTIDE SEQUENCE [LARGE SCALE GENOMIC DNA]</scope>
    <source>
        <strain evidence="1 2">PAMC 27867</strain>
    </source>
</reference>
<dbReference type="InterPro" id="IPR016181">
    <property type="entry name" value="Acyl_CoA_acyltransferase"/>
</dbReference>
<accession>A0A1B1BIG3</accession>
<proteinExistence type="predicted"/>
<dbReference type="Gene3D" id="3.40.630.30">
    <property type="match status" value="1"/>
</dbReference>
<keyword evidence="2" id="KW-1185">Reference proteome</keyword>
<dbReference type="EMBL" id="CP016282">
    <property type="protein sequence ID" value="ANP72276.1"/>
    <property type="molecule type" value="Genomic_DNA"/>
</dbReference>
<dbReference type="AlphaFoldDB" id="A0A1B1BIG3"/>
<name>A0A1B1BIG3_9MICO</name>
<evidence type="ECO:0008006" key="3">
    <source>
        <dbReference type="Google" id="ProtNLM"/>
    </source>
</evidence>
<gene>
    <name evidence="1" type="ORF">PA27867_1314</name>
</gene>
<dbReference type="KEGG" id="cart:PA27867_1314"/>
<sequence>MLTSLDESERDGLATALGALDYPVAGVATGHLLIESYLRRAPDRAWALFRGDEPVGAFAVVPYLELPGTQQTSTYLVPSVRGTGLNTAVKRATIVAARAHAVPLYSSIHHANARSLAATRGLFVSIDPVKVFEHSTGRLAWRFDLGDPWAQLAAGPAHPILEETVAGAFHAPSQQAA</sequence>
<evidence type="ECO:0000313" key="1">
    <source>
        <dbReference type="EMBL" id="ANP72276.1"/>
    </source>
</evidence>
<organism evidence="1 2">
    <name type="scientific">Cryobacterium arcticum</name>
    <dbReference type="NCBI Taxonomy" id="670052"/>
    <lineage>
        <taxon>Bacteria</taxon>
        <taxon>Bacillati</taxon>
        <taxon>Actinomycetota</taxon>
        <taxon>Actinomycetes</taxon>
        <taxon>Micrococcales</taxon>
        <taxon>Microbacteriaceae</taxon>
        <taxon>Cryobacterium</taxon>
    </lineage>
</organism>
<dbReference type="SUPFAM" id="SSF55729">
    <property type="entry name" value="Acyl-CoA N-acyltransferases (Nat)"/>
    <property type="match status" value="1"/>
</dbReference>
<evidence type="ECO:0000313" key="2">
    <source>
        <dbReference type="Proteomes" id="UP000092582"/>
    </source>
</evidence>